<proteinExistence type="predicted"/>
<comment type="caution">
    <text evidence="1">The sequence shown here is derived from an EMBL/GenBank/DDBJ whole genome shotgun (WGS) entry which is preliminary data.</text>
</comment>
<dbReference type="SUPFAM" id="SSF54909">
    <property type="entry name" value="Dimeric alpha+beta barrel"/>
    <property type="match status" value="1"/>
</dbReference>
<dbReference type="EMBL" id="BAAAOG010000006">
    <property type="protein sequence ID" value="GAA1964059.1"/>
    <property type="molecule type" value="Genomic_DNA"/>
</dbReference>
<evidence type="ECO:0000313" key="2">
    <source>
        <dbReference type="Proteomes" id="UP001499933"/>
    </source>
</evidence>
<sequence>MQQSEDEGQAEMQAWMDWAQGVGAALVDMGTPLGGSTVVSADGRADVASTAVGYSILEAHDLDAAAAMMEGHPHLGVGTIHIHETLAVPGM</sequence>
<keyword evidence="2" id="KW-1185">Reference proteome</keyword>
<evidence type="ECO:0000313" key="1">
    <source>
        <dbReference type="EMBL" id="GAA1964059.1"/>
    </source>
</evidence>
<gene>
    <name evidence="1" type="ORF">GCM10009776_28550</name>
</gene>
<name>A0ABN2R666_9MICO</name>
<organism evidence="1 2">
    <name type="scientific">Microbacterium deminutum</name>
    <dbReference type="NCBI Taxonomy" id="344164"/>
    <lineage>
        <taxon>Bacteria</taxon>
        <taxon>Bacillati</taxon>
        <taxon>Actinomycetota</taxon>
        <taxon>Actinomycetes</taxon>
        <taxon>Micrococcales</taxon>
        <taxon>Microbacteriaceae</taxon>
        <taxon>Microbacterium</taxon>
    </lineage>
</organism>
<protein>
    <recommendedName>
        <fullName evidence="3">YCII-related domain-containing protein</fullName>
    </recommendedName>
</protein>
<dbReference type="InterPro" id="IPR011008">
    <property type="entry name" value="Dimeric_a/b-barrel"/>
</dbReference>
<accession>A0ABN2R666</accession>
<dbReference type="Proteomes" id="UP001499933">
    <property type="component" value="Unassembled WGS sequence"/>
</dbReference>
<reference evidence="1 2" key="1">
    <citation type="journal article" date="2019" name="Int. J. Syst. Evol. Microbiol.">
        <title>The Global Catalogue of Microorganisms (GCM) 10K type strain sequencing project: providing services to taxonomists for standard genome sequencing and annotation.</title>
        <authorList>
            <consortium name="The Broad Institute Genomics Platform"/>
            <consortium name="The Broad Institute Genome Sequencing Center for Infectious Disease"/>
            <person name="Wu L."/>
            <person name="Ma J."/>
        </authorList>
    </citation>
    <scope>NUCLEOTIDE SEQUENCE [LARGE SCALE GENOMIC DNA]</scope>
    <source>
        <strain evidence="1 2">JCM 14901</strain>
    </source>
</reference>
<evidence type="ECO:0008006" key="3">
    <source>
        <dbReference type="Google" id="ProtNLM"/>
    </source>
</evidence>
<dbReference type="Gene3D" id="3.30.70.1060">
    <property type="entry name" value="Dimeric alpha+beta barrel"/>
    <property type="match status" value="1"/>
</dbReference>